<evidence type="ECO:0000313" key="1">
    <source>
        <dbReference type="EMBL" id="MBD8868839.1"/>
    </source>
</evidence>
<proteinExistence type="predicted"/>
<comment type="caution">
    <text evidence="1">The sequence shown here is derived from an EMBL/GenBank/DDBJ whole genome shotgun (WGS) entry which is preliminary data.</text>
</comment>
<dbReference type="RefSeq" id="WP_192140797.1">
    <property type="nucleotide sequence ID" value="NZ_JACYXZ010000001.1"/>
</dbReference>
<reference evidence="1" key="1">
    <citation type="submission" date="2020-09" db="EMBL/GenBank/DDBJ databases">
        <title>Nocardioides sp. strain MJB4 16S ribosomal RNA gene Genome sequencing and assembly.</title>
        <authorList>
            <person name="Kim I."/>
        </authorList>
    </citation>
    <scope>NUCLEOTIDE SEQUENCE</scope>
    <source>
        <strain evidence="1">MJB4</strain>
    </source>
</reference>
<organism evidence="1 2">
    <name type="scientific">Nocardioides donggukensis</name>
    <dbReference type="NCBI Taxonomy" id="2774019"/>
    <lineage>
        <taxon>Bacteria</taxon>
        <taxon>Bacillati</taxon>
        <taxon>Actinomycetota</taxon>
        <taxon>Actinomycetes</taxon>
        <taxon>Propionibacteriales</taxon>
        <taxon>Nocardioidaceae</taxon>
        <taxon>Nocardioides</taxon>
    </lineage>
</organism>
<evidence type="ECO:0000313" key="2">
    <source>
        <dbReference type="Proteomes" id="UP000616839"/>
    </source>
</evidence>
<gene>
    <name evidence="1" type="ORF">IE331_04295</name>
</gene>
<accession>A0A927K243</accession>
<keyword evidence="2" id="KW-1185">Reference proteome</keyword>
<dbReference type="Proteomes" id="UP000616839">
    <property type="component" value="Unassembled WGS sequence"/>
</dbReference>
<protein>
    <submittedName>
        <fullName evidence="1">Uncharacterized protein</fullName>
    </submittedName>
</protein>
<dbReference type="AlphaFoldDB" id="A0A927K243"/>
<name>A0A927K243_9ACTN</name>
<sequence>MRKELTFTELEAEHVELLPARETLWFGNNNWAAVYASNSSVALNAASFNAIAHSAALQSINVHQH</sequence>
<dbReference type="EMBL" id="JACYXZ010000001">
    <property type="protein sequence ID" value="MBD8868839.1"/>
    <property type="molecule type" value="Genomic_DNA"/>
</dbReference>